<evidence type="ECO:0000256" key="7">
    <source>
        <dbReference type="ARBA" id="ARBA00022779"/>
    </source>
</evidence>
<evidence type="ECO:0000256" key="6">
    <source>
        <dbReference type="ARBA" id="ARBA00022692"/>
    </source>
</evidence>
<proteinExistence type="inferred from homology"/>
<dbReference type="EMBL" id="FNNE01000005">
    <property type="protein sequence ID" value="SDW95376.1"/>
    <property type="molecule type" value="Genomic_DNA"/>
</dbReference>
<dbReference type="GO" id="GO:0071978">
    <property type="term" value="P:bacterial-type flagellum-dependent swarming motility"/>
    <property type="evidence" value="ECO:0007669"/>
    <property type="project" value="TreeGrafter"/>
</dbReference>
<evidence type="ECO:0000256" key="5">
    <source>
        <dbReference type="ARBA" id="ARBA00022500"/>
    </source>
</evidence>
<keyword evidence="8" id="KW-1133">Transmembrane helix</keyword>
<keyword evidence="11" id="KW-0732">Signal</keyword>
<evidence type="ECO:0000256" key="3">
    <source>
        <dbReference type="ARBA" id="ARBA00008281"/>
    </source>
</evidence>
<feature type="chain" id="PRO_5011547085" description="Flagellar protein FliL" evidence="11">
    <location>
        <begin position="26"/>
        <end position="148"/>
    </location>
</feature>
<comment type="subcellular location">
    <subcellularLocation>
        <location evidence="10">Cell inner membrane</location>
    </subcellularLocation>
    <subcellularLocation>
        <location evidence="2">Cell membrane</location>
        <topology evidence="2">Single-pass membrane protein</topology>
    </subcellularLocation>
</comment>
<keyword evidence="6" id="KW-0812">Transmembrane</keyword>
<dbReference type="GO" id="GO:0009425">
    <property type="term" value="C:bacterial-type flagellum basal body"/>
    <property type="evidence" value="ECO:0007669"/>
    <property type="project" value="InterPro"/>
</dbReference>
<evidence type="ECO:0000256" key="10">
    <source>
        <dbReference type="RuleBase" id="RU364125"/>
    </source>
</evidence>
<evidence type="ECO:0000256" key="11">
    <source>
        <dbReference type="SAM" id="SignalP"/>
    </source>
</evidence>
<dbReference type="AlphaFoldDB" id="A0A1H2XRF1"/>
<dbReference type="Pfam" id="PF03748">
    <property type="entry name" value="FliL"/>
    <property type="match status" value="1"/>
</dbReference>
<keyword evidence="9 10" id="KW-0472">Membrane</keyword>
<protein>
    <recommendedName>
        <fullName evidence="10">Flagellar protein FliL</fullName>
    </recommendedName>
</protein>
<evidence type="ECO:0000256" key="8">
    <source>
        <dbReference type="ARBA" id="ARBA00022989"/>
    </source>
</evidence>
<comment type="function">
    <text evidence="1 10">Controls the rotational direction of flagella during chemotaxis.</text>
</comment>
<evidence type="ECO:0000256" key="2">
    <source>
        <dbReference type="ARBA" id="ARBA00004162"/>
    </source>
</evidence>
<feature type="signal peptide" evidence="11">
    <location>
        <begin position="1"/>
        <end position="25"/>
    </location>
</feature>
<dbReference type="STRING" id="488533.SAMN04487960_105137"/>
<dbReference type="GO" id="GO:0005886">
    <property type="term" value="C:plasma membrane"/>
    <property type="evidence" value="ECO:0007669"/>
    <property type="project" value="UniProtKB-SubCell"/>
</dbReference>
<evidence type="ECO:0000256" key="9">
    <source>
        <dbReference type="ARBA" id="ARBA00023136"/>
    </source>
</evidence>
<dbReference type="OrthoDB" id="7063251at2"/>
<keyword evidence="13" id="KW-1185">Reference proteome</keyword>
<name>A0A1H2XRF1_9GAMM</name>
<dbReference type="Proteomes" id="UP000199675">
    <property type="component" value="Unassembled WGS sequence"/>
</dbReference>
<comment type="similarity">
    <text evidence="3 10">Belongs to the FliL family.</text>
</comment>
<evidence type="ECO:0000313" key="12">
    <source>
        <dbReference type="EMBL" id="SDW95376.1"/>
    </source>
</evidence>
<accession>A0A1H2XRF1</accession>
<keyword evidence="7 10" id="KW-0283">Flagellar rotation</keyword>
<reference evidence="12 13" key="1">
    <citation type="submission" date="2016-10" db="EMBL/GenBank/DDBJ databases">
        <authorList>
            <person name="de Groot N.N."/>
        </authorList>
    </citation>
    <scope>NUCLEOTIDE SEQUENCE [LARGE SCALE GENOMIC DNA]</scope>
    <source>
        <strain evidence="12 13">CGMCC 1.7059</strain>
    </source>
</reference>
<dbReference type="PANTHER" id="PTHR35091">
    <property type="entry name" value="FLAGELLAR PROTEIN FLIL"/>
    <property type="match status" value="1"/>
</dbReference>
<keyword evidence="4" id="KW-1003">Cell membrane</keyword>
<keyword evidence="12" id="KW-0966">Cell projection</keyword>
<evidence type="ECO:0000256" key="4">
    <source>
        <dbReference type="ARBA" id="ARBA00022475"/>
    </source>
</evidence>
<keyword evidence="12" id="KW-0282">Flagellum</keyword>
<evidence type="ECO:0000313" key="13">
    <source>
        <dbReference type="Proteomes" id="UP000199675"/>
    </source>
</evidence>
<dbReference type="PANTHER" id="PTHR35091:SF2">
    <property type="entry name" value="FLAGELLAR PROTEIN FLIL"/>
    <property type="match status" value="1"/>
</dbReference>
<keyword evidence="5 10" id="KW-0145">Chemotaxis</keyword>
<dbReference type="GO" id="GO:0006935">
    <property type="term" value="P:chemotaxis"/>
    <property type="evidence" value="ECO:0007669"/>
    <property type="project" value="UniProtKB-KW"/>
</dbReference>
<sequence>MNFMSLFRLLVLTCLLPLATTPAMAASDNDEEESPAEEARITDYIELEPDFVTNVGAPDQQMKYLKAAVTLRASQTTTRAAVESHMPRLRHELVMLFGEQTDLDLLTSNEGKQALKEAAIQRINAVLEQQQTGEQIDDVVFTTFVVQR</sequence>
<dbReference type="InterPro" id="IPR005503">
    <property type="entry name" value="FliL"/>
</dbReference>
<keyword evidence="10" id="KW-0997">Cell inner membrane</keyword>
<keyword evidence="12" id="KW-0969">Cilium</keyword>
<organism evidence="12 13">
    <name type="scientific">Marinobacter mobilis</name>
    <dbReference type="NCBI Taxonomy" id="488533"/>
    <lineage>
        <taxon>Bacteria</taxon>
        <taxon>Pseudomonadati</taxon>
        <taxon>Pseudomonadota</taxon>
        <taxon>Gammaproteobacteria</taxon>
        <taxon>Pseudomonadales</taxon>
        <taxon>Marinobacteraceae</taxon>
        <taxon>Marinobacter</taxon>
    </lineage>
</organism>
<gene>
    <name evidence="12" type="ORF">SAMN04487960_105137</name>
</gene>
<evidence type="ECO:0000256" key="1">
    <source>
        <dbReference type="ARBA" id="ARBA00002254"/>
    </source>
</evidence>